<dbReference type="InterPro" id="IPR018259">
    <property type="entry name" value="Ribosomal_eL21_CS"/>
</dbReference>
<dbReference type="SUPFAM" id="SSF50104">
    <property type="entry name" value="Translation proteins SH3-like domain"/>
    <property type="match status" value="1"/>
</dbReference>
<dbReference type="PANTHER" id="PTHR20981">
    <property type="entry name" value="60S RIBOSOMAL PROTEIN L21"/>
    <property type="match status" value="1"/>
</dbReference>
<protein>
    <recommendedName>
        <fullName evidence="4">Large ribosomal subunit protein eL21</fullName>
    </recommendedName>
    <alternativeName>
        <fullName evidence="5">50S ribosomal protein L21e</fullName>
    </alternativeName>
</protein>
<keyword evidence="3" id="KW-0687">Ribonucleoprotein</keyword>
<dbReference type="AlphaFoldDB" id="A0A382P979"/>
<evidence type="ECO:0000256" key="4">
    <source>
        <dbReference type="ARBA" id="ARBA00035219"/>
    </source>
</evidence>
<reference evidence="6" key="1">
    <citation type="submission" date="2018-05" db="EMBL/GenBank/DDBJ databases">
        <authorList>
            <person name="Lanie J.A."/>
            <person name="Ng W.-L."/>
            <person name="Kazmierczak K.M."/>
            <person name="Andrzejewski T.M."/>
            <person name="Davidsen T.M."/>
            <person name="Wayne K.J."/>
            <person name="Tettelin H."/>
            <person name="Glass J.I."/>
            <person name="Rusch D."/>
            <person name="Podicherti R."/>
            <person name="Tsui H.-C.T."/>
            <person name="Winkler M.E."/>
        </authorList>
    </citation>
    <scope>NUCLEOTIDE SEQUENCE</scope>
</reference>
<evidence type="ECO:0000256" key="1">
    <source>
        <dbReference type="ARBA" id="ARBA00008427"/>
    </source>
</evidence>
<dbReference type="GO" id="GO:0006412">
    <property type="term" value="P:translation"/>
    <property type="evidence" value="ECO:0007669"/>
    <property type="project" value="InterPro"/>
</dbReference>
<evidence type="ECO:0000256" key="2">
    <source>
        <dbReference type="ARBA" id="ARBA00022980"/>
    </source>
</evidence>
<accession>A0A382P979</accession>
<dbReference type="Gene3D" id="2.30.30.70">
    <property type="entry name" value="Ribosomal protein L21"/>
    <property type="match status" value="1"/>
</dbReference>
<dbReference type="HAMAP" id="MF_00369">
    <property type="entry name" value="Ribosomal_eL21"/>
    <property type="match status" value="1"/>
</dbReference>
<dbReference type="GO" id="GO:0003735">
    <property type="term" value="F:structural constituent of ribosome"/>
    <property type="evidence" value="ECO:0007669"/>
    <property type="project" value="InterPro"/>
</dbReference>
<dbReference type="GO" id="GO:1990904">
    <property type="term" value="C:ribonucleoprotein complex"/>
    <property type="evidence" value="ECO:0007669"/>
    <property type="project" value="UniProtKB-KW"/>
</dbReference>
<name>A0A382P979_9ZZZZ</name>
<gene>
    <name evidence="6" type="ORF">METZ01_LOCUS322019</name>
</gene>
<dbReference type="InterPro" id="IPR022856">
    <property type="entry name" value="Ribosomal_eL21_arc"/>
</dbReference>
<dbReference type="InterPro" id="IPR001147">
    <property type="entry name" value="Ribosomal_eL21"/>
</dbReference>
<organism evidence="6">
    <name type="scientific">marine metagenome</name>
    <dbReference type="NCBI Taxonomy" id="408172"/>
    <lineage>
        <taxon>unclassified sequences</taxon>
        <taxon>metagenomes</taxon>
        <taxon>ecological metagenomes</taxon>
    </lineage>
</organism>
<dbReference type="InterPro" id="IPR008991">
    <property type="entry name" value="Translation_prot_SH3-like_sf"/>
</dbReference>
<evidence type="ECO:0000256" key="3">
    <source>
        <dbReference type="ARBA" id="ARBA00023274"/>
    </source>
</evidence>
<dbReference type="PROSITE" id="PS01171">
    <property type="entry name" value="RIBOSOMAL_L21E"/>
    <property type="match status" value="1"/>
</dbReference>
<dbReference type="Pfam" id="PF01157">
    <property type="entry name" value="Ribosomal_L21e"/>
    <property type="match status" value="1"/>
</dbReference>
<sequence length="90" mass="10198">MRSGSRYKLSRSARERGLSPITRSLQTFEDGDTVSVVIDPSYHRGQPHHRFHGLTGKVTGIQGKAYVIRTRVGNMDKDLIVRPEHLRKAN</sequence>
<keyword evidence="2" id="KW-0689">Ribosomal protein</keyword>
<dbReference type="NCBIfam" id="NF003303">
    <property type="entry name" value="PRK04306.1"/>
    <property type="match status" value="1"/>
</dbReference>
<evidence type="ECO:0000313" key="6">
    <source>
        <dbReference type="EMBL" id="SVC69165.1"/>
    </source>
</evidence>
<evidence type="ECO:0000256" key="5">
    <source>
        <dbReference type="ARBA" id="ARBA00035508"/>
    </source>
</evidence>
<comment type="similarity">
    <text evidence="1">Belongs to the eukaryotic ribosomal protein eL21 family.</text>
</comment>
<dbReference type="InterPro" id="IPR036948">
    <property type="entry name" value="Ribosomal_eL21_sf"/>
</dbReference>
<dbReference type="GO" id="GO:0005840">
    <property type="term" value="C:ribosome"/>
    <property type="evidence" value="ECO:0007669"/>
    <property type="project" value="UniProtKB-KW"/>
</dbReference>
<dbReference type="FunFam" id="2.30.30.70:FF:000001">
    <property type="entry name" value="60S ribosomal protein L21"/>
    <property type="match status" value="1"/>
</dbReference>
<proteinExistence type="inferred from homology"/>
<dbReference type="EMBL" id="UINC01105319">
    <property type="protein sequence ID" value="SVC69165.1"/>
    <property type="molecule type" value="Genomic_DNA"/>
</dbReference>